<evidence type="ECO:0000256" key="1">
    <source>
        <dbReference type="SAM" id="MobiDB-lite"/>
    </source>
</evidence>
<feature type="compositionally biased region" description="Basic and acidic residues" evidence="1">
    <location>
        <begin position="1"/>
        <end position="13"/>
    </location>
</feature>
<organism evidence="2 3">
    <name type="scientific">Spirodela intermedia</name>
    <name type="common">Intermediate duckweed</name>
    <dbReference type="NCBI Taxonomy" id="51605"/>
    <lineage>
        <taxon>Eukaryota</taxon>
        <taxon>Viridiplantae</taxon>
        <taxon>Streptophyta</taxon>
        <taxon>Embryophyta</taxon>
        <taxon>Tracheophyta</taxon>
        <taxon>Spermatophyta</taxon>
        <taxon>Magnoliopsida</taxon>
        <taxon>Liliopsida</taxon>
        <taxon>Araceae</taxon>
        <taxon>Lemnoideae</taxon>
        <taxon>Spirodela</taxon>
    </lineage>
</organism>
<name>A0A7I8KMJ1_SPIIN</name>
<evidence type="ECO:0000313" key="2">
    <source>
        <dbReference type="EMBL" id="CAA7398298.1"/>
    </source>
</evidence>
<dbReference type="AlphaFoldDB" id="A0A7I8KMJ1"/>
<dbReference type="Proteomes" id="UP000663760">
    <property type="component" value="Chromosome 6"/>
</dbReference>
<sequence length="55" mass="5714">MTRERERERERESANSGPRVKGPEALVGERAPRASPGSIRLRTAAAAAAGGGGGR</sequence>
<protein>
    <submittedName>
        <fullName evidence="2">Uncharacterized protein</fullName>
    </submittedName>
</protein>
<proteinExistence type="predicted"/>
<accession>A0A7I8KMJ1</accession>
<gene>
    <name evidence="2" type="ORF">SI8410_06008963</name>
</gene>
<dbReference type="EMBL" id="LR746269">
    <property type="protein sequence ID" value="CAA7398298.1"/>
    <property type="molecule type" value="Genomic_DNA"/>
</dbReference>
<keyword evidence="3" id="KW-1185">Reference proteome</keyword>
<reference evidence="2" key="1">
    <citation type="submission" date="2020-02" db="EMBL/GenBank/DDBJ databases">
        <authorList>
            <person name="Scholz U."/>
            <person name="Mascher M."/>
            <person name="Fiebig A."/>
        </authorList>
    </citation>
    <scope>NUCLEOTIDE SEQUENCE</scope>
</reference>
<feature type="region of interest" description="Disordered" evidence="1">
    <location>
        <begin position="1"/>
        <end position="55"/>
    </location>
</feature>
<evidence type="ECO:0000313" key="3">
    <source>
        <dbReference type="Proteomes" id="UP000663760"/>
    </source>
</evidence>